<protein>
    <submittedName>
        <fullName evidence="8">Four and a half LIM domains 1</fullName>
    </submittedName>
</protein>
<dbReference type="GO" id="GO:0044325">
    <property type="term" value="F:transmembrane transporter binding"/>
    <property type="evidence" value="ECO:0007669"/>
    <property type="project" value="TreeGrafter"/>
</dbReference>
<dbReference type="PANTHER" id="PTHR47029">
    <property type="entry name" value="FOUR AND A HALF LIM DOMAINS PROTEIN 1"/>
    <property type="match status" value="1"/>
</dbReference>
<dbReference type="GO" id="GO:0007517">
    <property type="term" value="P:muscle organ development"/>
    <property type="evidence" value="ECO:0007669"/>
    <property type="project" value="InterPro"/>
</dbReference>
<keyword evidence="3" id="KW-0863">Zinc-finger</keyword>
<reference evidence="8" key="2">
    <citation type="submission" date="2025-08" db="UniProtKB">
        <authorList>
            <consortium name="Ensembl"/>
        </authorList>
    </citation>
    <scope>IDENTIFICATION</scope>
</reference>
<dbReference type="PROSITE" id="PS00478">
    <property type="entry name" value="LIM_DOMAIN_1"/>
    <property type="match status" value="4"/>
</dbReference>
<evidence type="ECO:0000256" key="2">
    <source>
        <dbReference type="ARBA" id="ARBA00022737"/>
    </source>
</evidence>
<evidence type="ECO:0000313" key="8">
    <source>
        <dbReference type="Ensembl" id="ENSNFUP00015013811.1"/>
    </source>
</evidence>
<feature type="domain" description="LIM zinc-binding" evidence="7">
    <location>
        <begin position="202"/>
        <end position="263"/>
    </location>
</feature>
<dbReference type="Pfam" id="PF00412">
    <property type="entry name" value="LIM"/>
    <property type="match status" value="4"/>
</dbReference>
<keyword evidence="2" id="KW-0677">Repeat</keyword>
<evidence type="ECO:0000256" key="3">
    <source>
        <dbReference type="ARBA" id="ARBA00022771"/>
    </source>
</evidence>
<keyword evidence="5 6" id="KW-0440">LIM domain</keyword>
<name>A0A8C6NNF8_NOTFU</name>
<dbReference type="PANTHER" id="PTHR47029:SF2">
    <property type="entry name" value="FOUR AND A HALF LIM DOMAINS PROTEIN 1"/>
    <property type="match status" value="1"/>
</dbReference>
<keyword evidence="9" id="KW-1185">Reference proteome</keyword>
<evidence type="ECO:0000256" key="4">
    <source>
        <dbReference type="ARBA" id="ARBA00022833"/>
    </source>
</evidence>
<sequence>MFVRSEGRPVCVRCHTKFCANSCVECHRPISVETKELSHKGRYWHEECFRCAKCYKPLAKEPFNTKDDRIMCVRCCSKEDAPCCHGCYKSILAGAETVVYKGKSWHDECFICCGCKQPMGSQSFLSKESDVYCTPCYDEKFAKRCFSCKKPITSGGVNYQEQPWHSHCFVCSSCSKPLAGSSFTNHQNQVFCVDCYKSCVAKKCNGCQNPITGFGKGVNVVNFEGSSWHEYCFNCKRCSLSLANKRFVAKGRDVLCSDCGNKE</sequence>
<dbReference type="InterPro" id="IPR001781">
    <property type="entry name" value="Znf_LIM"/>
</dbReference>
<keyword evidence="4 6" id="KW-0862">Zinc</keyword>
<gene>
    <name evidence="8" type="primary">FHL1</name>
</gene>
<proteinExistence type="predicted"/>
<evidence type="ECO:0000259" key="7">
    <source>
        <dbReference type="PROSITE" id="PS50023"/>
    </source>
</evidence>
<keyword evidence="1 6" id="KW-0479">Metal-binding</keyword>
<reference evidence="8" key="1">
    <citation type="submission" date="2014-08" db="EMBL/GenBank/DDBJ databases">
        <authorList>
            <person name="Senf B."/>
            <person name="Petzold A."/>
            <person name="Downie B.R."/>
            <person name="Koch P."/>
            <person name="Platzer M."/>
        </authorList>
    </citation>
    <scope>NUCLEOTIDE SEQUENCE [LARGE SCALE GENOMIC DNA]</scope>
    <source>
        <strain evidence="8">GRZ</strain>
    </source>
</reference>
<evidence type="ECO:0000256" key="6">
    <source>
        <dbReference type="PROSITE-ProRule" id="PRU00125"/>
    </source>
</evidence>
<feature type="domain" description="LIM zinc-binding" evidence="7">
    <location>
        <begin position="21"/>
        <end position="81"/>
    </location>
</feature>
<dbReference type="Ensembl" id="ENSNFUT00015014502.1">
    <property type="protein sequence ID" value="ENSNFUP00015013811.1"/>
    <property type="gene ID" value="ENSNFUG00015006720.1"/>
</dbReference>
<evidence type="ECO:0000256" key="1">
    <source>
        <dbReference type="ARBA" id="ARBA00022723"/>
    </source>
</evidence>
<dbReference type="SMART" id="SM00132">
    <property type="entry name" value="LIM"/>
    <property type="match status" value="4"/>
</dbReference>
<evidence type="ECO:0000313" key="9">
    <source>
        <dbReference type="Proteomes" id="UP000694548"/>
    </source>
</evidence>
<dbReference type="FunFam" id="2.10.110.10:FF:000052">
    <property type="entry name" value="Four and a half LIM domains 1"/>
    <property type="match status" value="1"/>
</dbReference>
<dbReference type="AlphaFoldDB" id="A0A8C6NNF8"/>
<dbReference type="InterPro" id="IPR042997">
    <property type="entry name" value="Fhl1"/>
</dbReference>
<dbReference type="FunFam" id="2.10.110.10:FF:000013">
    <property type="entry name" value="Four and a half LIM domains 1"/>
    <property type="match status" value="1"/>
</dbReference>
<dbReference type="FunFam" id="2.10.110.10:FF:000072">
    <property type="entry name" value="Four and a half LIM domains protein 1"/>
    <property type="match status" value="1"/>
</dbReference>
<reference evidence="8" key="3">
    <citation type="submission" date="2025-09" db="UniProtKB">
        <authorList>
            <consortium name="Ensembl"/>
        </authorList>
    </citation>
    <scope>IDENTIFICATION</scope>
</reference>
<dbReference type="SUPFAM" id="SSF57716">
    <property type="entry name" value="Glucocorticoid receptor-like (DNA-binding domain)"/>
    <property type="match status" value="5"/>
</dbReference>
<feature type="domain" description="LIM zinc-binding" evidence="7">
    <location>
        <begin position="82"/>
        <end position="143"/>
    </location>
</feature>
<dbReference type="Gene3D" id="2.10.110.10">
    <property type="entry name" value="Cysteine Rich Protein"/>
    <property type="match status" value="4"/>
</dbReference>
<organism evidence="8 9">
    <name type="scientific">Nothobranchius furzeri</name>
    <name type="common">Turquoise killifish</name>
    <dbReference type="NCBI Taxonomy" id="105023"/>
    <lineage>
        <taxon>Eukaryota</taxon>
        <taxon>Metazoa</taxon>
        <taxon>Chordata</taxon>
        <taxon>Craniata</taxon>
        <taxon>Vertebrata</taxon>
        <taxon>Euteleostomi</taxon>
        <taxon>Actinopterygii</taxon>
        <taxon>Neopterygii</taxon>
        <taxon>Teleostei</taxon>
        <taxon>Neoteleostei</taxon>
        <taxon>Acanthomorphata</taxon>
        <taxon>Ovalentaria</taxon>
        <taxon>Atherinomorphae</taxon>
        <taxon>Cyprinodontiformes</taxon>
        <taxon>Nothobranchiidae</taxon>
        <taxon>Nothobranchius</taxon>
    </lineage>
</organism>
<dbReference type="Proteomes" id="UP000694548">
    <property type="component" value="Chromosome sgr11"/>
</dbReference>
<evidence type="ECO:0000256" key="5">
    <source>
        <dbReference type="ARBA" id="ARBA00023038"/>
    </source>
</evidence>
<accession>A0A8C6NNF8</accession>
<dbReference type="GO" id="GO:0008270">
    <property type="term" value="F:zinc ion binding"/>
    <property type="evidence" value="ECO:0007669"/>
    <property type="project" value="UniProtKB-KW"/>
</dbReference>
<dbReference type="PROSITE" id="PS50023">
    <property type="entry name" value="LIM_DOMAIN_2"/>
    <property type="match status" value="3"/>
</dbReference>
<dbReference type="GeneTree" id="ENSGT00940000154833"/>